<name>A0ABS1BNV9_9SPHI</name>
<organism evidence="1 2">
    <name type="scientific">Pedobacter segetis</name>
    <dbReference type="NCBI Taxonomy" id="2793069"/>
    <lineage>
        <taxon>Bacteria</taxon>
        <taxon>Pseudomonadati</taxon>
        <taxon>Bacteroidota</taxon>
        <taxon>Sphingobacteriia</taxon>
        <taxon>Sphingobacteriales</taxon>
        <taxon>Sphingobacteriaceae</taxon>
        <taxon>Pedobacter</taxon>
    </lineage>
</organism>
<keyword evidence="2" id="KW-1185">Reference proteome</keyword>
<proteinExistence type="predicted"/>
<dbReference type="EMBL" id="JAEHFY010000054">
    <property type="protein sequence ID" value="MBK0384556.1"/>
    <property type="molecule type" value="Genomic_DNA"/>
</dbReference>
<evidence type="ECO:0000313" key="1">
    <source>
        <dbReference type="EMBL" id="MBK0384556.1"/>
    </source>
</evidence>
<dbReference type="Proteomes" id="UP000660024">
    <property type="component" value="Unassembled WGS sequence"/>
</dbReference>
<protein>
    <submittedName>
        <fullName evidence="1">RES domain-containing protein</fullName>
    </submittedName>
</protein>
<evidence type="ECO:0000313" key="2">
    <source>
        <dbReference type="Proteomes" id="UP000660024"/>
    </source>
</evidence>
<sequence>MTSVPRHIIEDILTTVLRLKKENSPESYISIKNTFKLFSIPFPVITIPKGSVFYRVRVHTKDETNCLFKRVSDLGHRVDRNGIKKFGRANEPFQSIFYCSDVKETAFCETSKLVRNNENENFEENSLGTWRTRRDIKVACLPKNKDYYGNKTIESLNKDLNDCFNEFNNDDSYNLQYFLHRISDEFSLNSSDRDFNYLLTCAFANYVFETPMSPMNSDEKVDIDGITYPSVQWTSKGMNLALKPELIKNKEIELVRVNYRIMQLTSKKTYFETVNFASKSIDYNSEPWEIKWN</sequence>
<reference evidence="1 2" key="1">
    <citation type="submission" date="2020-12" db="EMBL/GenBank/DDBJ databases">
        <title>Bacterial novel species Pedobacter sp. SD-b isolated from soil.</title>
        <authorList>
            <person name="Jung H.-Y."/>
        </authorList>
    </citation>
    <scope>NUCLEOTIDE SEQUENCE [LARGE SCALE GENOMIC DNA]</scope>
    <source>
        <strain evidence="1 2">SD-b</strain>
    </source>
</reference>
<gene>
    <name evidence="1" type="ORF">I5M32_16470</name>
</gene>
<accession>A0ABS1BNV9</accession>
<comment type="caution">
    <text evidence="1">The sequence shown here is derived from an EMBL/GenBank/DDBJ whole genome shotgun (WGS) entry which is preliminary data.</text>
</comment>
<dbReference type="RefSeq" id="WP_200588275.1">
    <property type="nucleotide sequence ID" value="NZ_JAEHFY010000054.1"/>
</dbReference>